<evidence type="ECO:0000313" key="2">
    <source>
        <dbReference type="Proteomes" id="UP000014387"/>
    </source>
</evidence>
<gene>
    <name evidence="1" type="ORF">HMPREF9238_01266</name>
</gene>
<dbReference type="Proteomes" id="UP000014387">
    <property type="component" value="Unassembled WGS sequence"/>
</dbReference>
<comment type="caution">
    <text evidence="1">The sequence shown here is derived from an EMBL/GenBank/DDBJ whole genome shotgun (WGS) entry which is preliminary data.</text>
</comment>
<sequence length="59" mass="6172">MALDNDTSIGEFSTRTSGVVNKDKPLETISDGLGLNKLSKFTLCLGATVVMPVAISEVS</sequence>
<accession>A0A9W5VX27</accession>
<dbReference type="EMBL" id="AGWN01000001">
    <property type="protein sequence ID" value="EPD31490.1"/>
    <property type="molecule type" value="Genomic_DNA"/>
</dbReference>
<protein>
    <submittedName>
        <fullName evidence="1">Uncharacterized protein</fullName>
    </submittedName>
</protein>
<evidence type="ECO:0000313" key="1">
    <source>
        <dbReference type="EMBL" id="EPD31490.1"/>
    </source>
</evidence>
<proteinExistence type="predicted"/>
<keyword evidence="2" id="KW-1185">Reference proteome</keyword>
<organism evidence="1 2">
    <name type="scientific">Gleimia europaea ACS-120-V-Col10b</name>
    <dbReference type="NCBI Taxonomy" id="883069"/>
    <lineage>
        <taxon>Bacteria</taxon>
        <taxon>Bacillati</taxon>
        <taxon>Actinomycetota</taxon>
        <taxon>Actinomycetes</taxon>
        <taxon>Actinomycetales</taxon>
        <taxon>Actinomycetaceae</taxon>
        <taxon>Gleimia</taxon>
    </lineage>
</organism>
<name>A0A9W5VX27_9ACTO</name>
<dbReference type="AlphaFoldDB" id="A0A9W5VX27"/>
<reference evidence="1 2" key="1">
    <citation type="submission" date="2013-05" db="EMBL/GenBank/DDBJ databases">
        <title>The Genome Sequence of Actinomyces europaeus ACS-120-V-COL10B.</title>
        <authorList>
            <consortium name="The Broad Institute Genomics Platform"/>
            <person name="Earl A."/>
            <person name="Ward D."/>
            <person name="Feldgarden M."/>
            <person name="Gevers D."/>
            <person name="Saerens B."/>
            <person name="Vaneechoutte M."/>
            <person name="Walker B."/>
            <person name="Young S."/>
            <person name="Zeng Q."/>
            <person name="Gargeya S."/>
            <person name="Fitzgerald M."/>
            <person name="Haas B."/>
            <person name="Abouelleil A."/>
            <person name="Allen A.W."/>
            <person name="Alvarado L."/>
            <person name="Arachchi H.M."/>
            <person name="Berlin A.M."/>
            <person name="Chapman S.B."/>
            <person name="Gainer-Dewar J."/>
            <person name="Goldberg J."/>
            <person name="Griggs A."/>
            <person name="Gujja S."/>
            <person name="Hansen M."/>
            <person name="Howarth C."/>
            <person name="Imamovic A."/>
            <person name="Ireland A."/>
            <person name="Larimer J."/>
            <person name="McCowan C."/>
            <person name="Murphy C."/>
            <person name="Pearson M."/>
            <person name="Poon T.W."/>
            <person name="Priest M."/>
            <person name="Roberts A."/>
            <person name="Saif S."/>
            <person name="Shea T."/>
            <person name="Sisk P."/>
            <person name="Sykes S."/>
            <person name="Wortman J."/>
            <person name="Nusbaum C."/>
            <person name="Birren B."/>
        </authorList>
    </citation>
    <scope>NUCLEOTIDE SEQUENCE [LARGE SCALE GENOMIC DNA]</scope>
    <source>
        <strain evidence="1 2">ACS-120-V-Col10b</strain>
    </source>
</reference>